<dbReference type="EMBL" id="BARS01055481">
    <property type="protein sequence ID" value="GAG46101.1"/>
    <property type="molecule type" value="Genomic_DNA"/>
</dbReference>
<gene>
    <name evidence="2" type="ORF">S01H1_81911</name>
</gene>
<feature type="non-terminal residue" evidence="2">
    <location>
        <position position="1"/>
    </location>
</feature>
<dbReference type="NCBIfam" id="TIGR02391">
    <property type="entry name" value="hypoth_ymh"/>
    <property type="match status" value="1"/>
</dbReference>
<evidence type="ECO:0000313" key="2">
    <source>
        <dbReference type="EMBL" id="GAG46101.1"/>
    </source>
</evidence>
<name>X0ZCI9_9ZZZZ</name>
<sequence>QSQKKENKNDLAVTLFDEMVDHPRIRRVSRPHWNNKQYRSAVLDAQIELENMVKEKAGYPKDNSGHELSGTRLMHKVFDVNDPYLKWSDLSTRVLRDELDGYKFLFVGSVLGIRNPKAHLVFRQTPWRALQLLVFTTLLAELVDRCDYCKSEES</sequence>
<evidence type="ECO:0000259" key="1">
    <source>
        <dbReference type="Pfam" id="PF09509"/>
    </source>
</evidence>
<comment type="caution">
    <text evidence="2">The sequence shown here is derived from an EMBL/GenBank/DDBJ whole genome shotgun (WGS) entry which is preliminary data.</text>
</comment>
<protein>
    <recommendedName>
        <fullName evidence="1">Conserved hypothetical protein CHP02391 domain-containing protein</fullName>
    </recommendedName>
</protein>
<dbReference type="Pfam" id="PF09509">
    <property type="entry name" value="Hypoth_Ymh"/>
    <property type="match status" value="1"/>
</dbReference>
<feature type="domain" description="Conserved hypothetical protein CHP02391" evidence="1">
    <location>
        <begin position="22"/>
        <end position="141"/>
    </location>
</feature>
<organism evidence="2">
    <name type="scientific">marine sediment metagenome</name>
    <dbReference type="NCBI Taxonomy" id="412755"/>
    <lineage>
        <taxon>unclassified sequences</taxon>
        <taxon>metagenomes</taxon>
        <taxon>ecological metagenomes</taxon>
    </lineage>
</organism>
<accession>X0ZCI9</accession>
<dbReference type="AlphaFoldDB" id="X0ZCI9"/>
<proteinExistence type="predicted"/>
<dbReference type="InterPro" id="IPR012654">
    <property type="entry name" value="CHP02391"/>
</dbReference>
<reference evidence="2" key="1">
    <citation type="journal article" date="2014" name="Front. Microbiol.">
        <title>High frequency of phylogenetically diverse reductive dehalogenase-homologous genes in deep subseafloor sedimentary metagenomes.</title>
        <authorList>
            <person name="Kawai M."/>
            <person name="Futagami T."/>
            <person name="Toyoda A."/>
            <person name="Takaki Y."/>
            <person name="Nishi S."/>
            <person name="Hori S."/>
            <person name="Arai W."/>
            <person name="Tsubouchi T."/>
            <person name="Morono Y."/>
            <person name="Uchiyama I."/>
            <person name="Ito T."/>
            <person name="Fujiyama A."/>
            <person name="Inagaki F."/>
            <person name="Takami H."/>
        </authorList>
    </citation>
    <scope>NUCLEOTIDE SEQUENCE</scope>
    <source>
        <strain evidence="2">Expedition CK06-06</strain>
    </source>
</reference>